<sequence>MTSTIQDLIQKMCNKEEGEAYLFADKLAALGTEEVLLALLEVLKSEDMDEAYLAARALSKMENNQMALKPLFEVIHDKKNQNRNGGLVQMLEGFDLTESFVDILRIYLFGNFKASLLAKDYLDSVEFEITPRVLKKAEKHWNHFKNNVNPNSDDFEIKKAEVEQILNEIKELLNEE</sequence>
<dbReference type="Proteomes" id="UP001597414">
    <property type="component" value="Unassembled WGS sequence"/>
</dbReference>
<proteinExistence type="predicted"/>
<comment type="caution">
    <text evidence="1">The sequence shown here is derived from an EMBL/GenBank/DDBJ whole genome shotgun (WGS) entry which is preliminary data.</text>
</comment>
<gene>
    <name evidence="1" type="ORF">ACFSKV_06550</name>
</gene>
<reference evidence="2" key="1">
    <citation type="journal article" date="2019" name="Int. J. Syst. Evol. Microbiol.">
        <title>The Global Catalogue of Microorganisms (GCM) 10K type strain sequencing project: providing services to taxonomists for standard genome sequencing and annotation.</title>
        <authorList>
            <consortium name="The Broad Institute Genomics Platform"/>
            <consortium name="The Broad Institute Genome Sequencing Center for Infectious Disease"/>
            <person name="Wu L."/>
            <person name="Ma J."/>
        </authorList>
    </citation>
    <scope>NUCLEOTIDE SEQUENCE [LARGE SCALE GENOMIC DNA]</scope>
    <source>
        <strain evidence="2">KCTC 19812</strain>
    </source>
</reference>
<accession>A0ABW5B514</accession>
<dbReference type="InterPro" id="IPR011989">
    <property type="entry name" value="ARM-like"/>
</dbReference>
<protein>
    <submittedName>
        <fullName evidence="1">HEAT repeat domain-containing protein</fullName>
    </submittedName>
</protein>
<name>A0ABW5B514_9BACT</name>
<dbReference type="EMBL" id="JBHUIV010000010">
    <property type="protein sequence ID" value="MFD2201217.1"/>
    <property type="molecule type" value="Genomic_DNA"/>
</dbReference>
<evidence type="ECO:0000313" key="1">
    <source>
        <dbReference type="EMBL" id="MFD2201217.1"/>
    </source>
</evidence>
<dbReference type="RefSeq" id="WP_380801129.1">
    <property type="nucleotide sequence ID" value="NZ_JBHUIV010000010.1"/>
</dbReference>
<organism evidence="1 2">
    <name type="scientific">Shivajiella indica</name>
    <dbReference type="NCBI Taxonomy" id="872115"/>
    <lineage>
        <taxon>Bacteria</taxon>
        <taxon>Pseudomonadati</taxon>
        <taxon>Bacteroidota</taxon>
        <taxon>Cytophagia</taxon>
        <taxon>Cytophagales</taxon>
        <taxon>Cyclobacteriaceae</taxon>
        <taxon>Shivajiella</taxon>
    </lineage>
</organism>
<dbReference type="Gene3D" id="1.25.10.10">
    <property type="entry name" value="Leucine-rich Repeat Variant"/>
    <property type="match status" value="1"/>
</dbReference>
<keyword evidence="2" id="KW-1185">Reference proteome</keyword>
<evidence type="ECO:0000313" key="2">
    <source>
        <dbReference type="Proteomes" id="UP001597414"/>
    </source>
</evidence>